<dbReference type="GO" id="GO:0016747">
    <property type="term" value="F:acyltransferase activity, transferring groups other than amino-acyl groups"/>
    <property type="evidence" value="ECO:0007669"/>
    <property type="project" value="InterPro"/>
</dbReference>
<sequence length="277" mass="29224">MPHGLFHQLESFYDAIPRIDARAEQHGALTLFVRDGEGFPYYARPSVDGGEPTAVDVRLVRDRQRELGVAEAFEWVHETTPGLLAVLEHLGFAVLRAPLMVLDKPLVAPEVDAALRVLDPDAAGFLEDVAVVQTVAQLSFSTPGTHKGDTGPKDRDTLLPTVIPVHVPKFRYALAEDATDGAVAAGMTQTAGAVAEVVGVGTLPFARRRGLGAAITAVLARDALDRGAERVFLSAGSEDIARVYERVGFRRIGTACVAEAEAGNAGPVNAEAGNGAA</sequence>
<reference evidence="2" key="1">
    <citation type="submission" date="2022-08" db="EMBL/GenBank/DDBJ databases">
        <authorList>
            <person name="Tistechok S."/>
            <person name="Samborskyy M."/>
            <person name="Roman I."/>
        </authorList>
    </citation>
    <scope>NUCLEOTIDE SEQUENCE</scope>
    <source>
        <strain evidence="2">DSM 103496</strain>
    </source>
</reference>
<dbReference type="Proteomes" id="UP001141259">
    <property type="component" value="Unassembled WGS sequence"/>
</dbReference>
<dbReference type="AlphaFoldDB" id="A0A9X2VK38"/>
<organism evidence="2 3">
    <name type="scientific">Umezawaea endophytica</name>
    <dbReference type="NCBI Taxonomy" id="1654476"/>
    <lineage>
        <taxon>Bacteria</taxon>
        <taxon>Bacillati</taxon>
        <taxon>Actinomycetota</taxon>
        <taxon>Actinomycetes</taxon>
        <taxon>Pseudonocardiales</taxon>
        <taxon>Pseudonocardiaceae</taxon>
        <taxon>Umezawaea</taxon>
    </lineage>
</organism>
<evidence type="ECO:0000313" key="2">
    <source>
        <dbReference type="EMBL" id="MCS7478100.1"/>
    </source>
</evidence>
<feature type="domain" description="N-acetyltransferase" evidence="1">
    <location>
        <begin position="113"/>
        <end position="273"/>
    </location>
</feature>
<accession>A0A9X2VK38</accession>
<keyword evidence="2" id="KW-0012">Acyltransferase</keyword>
<keyword evidence="2" id="KW-0808">Transferase</keyword>
<dbReference type="InterPro" id="IPR000182">
    <property type="entry name" value="GNAT_dom"/>
</dbReference>
<dbReference type="CDD" id="cd04301">
    <property type="entry name" value="NAT_SF"/>
    <property type="match status" value="1"/>
</dbReference>
<protein>
    <submittedName>
        <fullName evidence="2">GNAT family N-acetyltransferase</fullName>
        <ecNumber evidence="2">2.3.1.-</ecNumber>
    </submittedName>
</protein>
<dbReference type="EC" id="2.3.1.-" evidence="2"/>
<gene>
    <name evidence="2" type="ORF">NZH93_14665</name>
</gene>
<evidence type="ECO:0000313" key="3">
    <source>
        <dbReference type="Proteomes" id="UP001141259"/>
    </source>
</evidence>
<comment type="caution">
    <text evidence="2">The sequence shown here is derived from an EMBL/GenBank/DDBJ whole genome shotgun (WGS) entry which is preliminary data.</text>
</comment>
<dbReference type="SUPFAM" id="SSF55729">
    <property type="entry name" value="Acyl-CoA N-acyltransferases (Nat)"/>
    <property type="match status" value="1"/>
</dbReference>
<dbReference type="EMBL" id="JANYMP010000006">
    <property type="protein sequence ID" value="MCS7478100.1"/>
    <property type="molecule type" value="Genomic_DNA"/>
</dbReference>
<dbReference type="Gene3D" id="3.40.630.30">
    <property type="match status" value="1"/>
</dbReference>
<dbReference type="Pfam" id="PF00583">
    <property type="entry name" value="Acetyltransf_1"/>
    <property type="match status" value="1"/>
</dbReference>
<proteinExistence type="predicted"/>
<name>A0A9X2VK38_9PSEU</name>
<dbReference type="InterPro" id="IPR016181">
    <property type="entry name" value="Acyl_CoA_acyltransferase"/>
</dbReference>
<keyword evidence="3" id="KW-1185">Reference proteome</keyword>
<dbReference type="RefSeq" id="WP_259623611.1">
    <property type="nucleotide sequence ID" value="NZ_JANYMP010000006.1"/>
</dbReference>
<dbReference type="PROSITE" id="PS51186">
    <property type="entry name" value="GNAT"/>
    <property type="match status" value="1"/>
</dbReference>
<evidence type="ECO:0000259" key="1">
    <source>
        <dbReference type="PROSITE" id="PS51186"/>
    </source>
</evidence>